<protein>
    <submittedName>
        <fullName evidence="1">Uncharacterized protein</fullName>
    </submittedName>
</protein>
<reference evidence="1 2" key="1">
    <citation type="journal article" date="2016" name="Environ. Microbiol.">
        <title>Genomic resolution of a cold subsurface aquifer community provides metabolic insights for novel microbes adapted to high CO concentrations.</title>
        <authorList>
            <person name="Probst A.J."/>
            <person name="Castelle C.J."/>
            <person name="Singh A."/>
            <person name="Brown C.T."/>
            <person name="Anantharaman K."/>
            <person name="Sharon I."/>
            <person name="Hug L.A."/>
            <person name="Burstein D."/>
            <person name="Emerson J.B."/>
            <person name="Thomas B.C."/>
            <person name="Banfield J.F."/>
        </authorList>
    </citation>
    <scope>NUCLEOTIDE SEQUENCE [LARGE SCALE GENOMIC DNA]</scope>
    <source>
        <strain evidence="1">CG1_02_37_22</strain>
    </source>
</reference>
<comment type="caution">
    <text evidence="1">The sequence shown here is derived from an EMBL/GenBank/DDBJ whole genome shotgun (WGS) entry which is preliminary data.</text>
</comment>
<dbReference type="AlphaFoldDB" id="A0A1J4TNI2"/>
<proteinExistence type="predicted"/>
<dbReference type="STRING" id="1805209.AUJ73_04910"/>
<dbReference type="Proteomes" id="UP000183120">
    <property type="component" value="Unassembled WGS sequence"/>
</dbReference>
<dbReference type="EMBL" id="MNUY01000077">
    <property type="protein sequence ID" value="OIO12841.1"/>
    <property type="molecule type" value="Genomic_DNA"/>
</dbReference>
<accession>A0A1J4TNI2</accession>
<sequence>MKIDKIVYQAYWDILQKIVKADHFKGKTYPLFFECKNAEESEILLNLQDDKKVIKIQRITAEPNFDNLLKGKCKYPEIFIIKLVSPKFNEFIKTCSNILENNEDLQQKEPEDIKRMFGFEGTKFWLNRKGTKDLVINFHPKRNGTTATLRLMQTYHYYLINRGKRDDLWLKTGISLKDISDYLKDNYPEMNINNWNDWVRNTKHNLLEKMTEVDRKFVIIDYYDKKEKVYPVSIKLPF</sequence>
<organism evidence="1 2">
    <name type="scientific">Candidatus Gottesmanbacteria bacterium CG1_02_37_22</name>
    <dbReference type="NCBI Taxonomy" id="1805209"/>
    <lineage>
        <taxon>Bacteria</taxon>
        <taxon>Candidatus Gottesmaniibacteriota</taxon>
    </lineage>
</organism>
<evidence type="ECO:0000313" key="2">
    <source>
        <dbReference type="Proteomes" id="UP000183120"/>
    </source>
</evidence>
<evidence type="ECO:0000313" key="1">
    <source>
        <dbReference type="EMBL" id="OIO12841.1"/>
    </source>
</evidence>
<name>A0A1J4TNI2_9BACT</name>
<gene>
    <name evidence="1" type="ORF">AUJ73_04910</name>
</gene>